<dbReference type="InterPro" id="IPR000717">
    <property type="entry name" value="PCI_dom"/>
</dbReference>
<dbReference type="GO" id="GO:0005634">
    <property type="term" value="C:nucleus"/>
    <property type="evidence" value="ECO:0007669"/>
    <property type="project" value="TreeGrafter"/>
</dbReference>
<dbReference type="InterPro" id="IPR005062">
    <property type="entry name" value="SAC3/GANP/THP3_conserved"/>
</dbReference>
<dbReference type="PANTHER" id="PTHR12436:SF4">
    <property type="entry name" value="LEUKOCYTE RECEPTOR CLUSTER MEMBER 8"/>
    <property type="match status" value="1"/>
</dbReference>
<feature type="domain" description="PCI" evidence="2">
    <location>
        <begin position="248"/>
        <end position="413"/>
    </location>
</feature>
<accession>A0AAW1PX80</accession>
<dbReference type="Pfam" id="PF03399">
    <property type="entry name" value="SAC3_GANP"/>
    <property type="match status" value="1"/>
</dbReference>
<dbReference type="InterPro" id="IPR045107">
    <property type="entry name" value="SAC3/GANP/THP3"/>
</dbReference>
<feature type="region of interest" description="Disordered" evidence="1">
    <location>
        <begin position="1"/>
        <end position="30"/>
    </location>
</feature>
<organism evidence="3 4">
    <name type="scientific">[Myrmecia] bisecta</name>
    <dbReference type="NCBI Taxonomy" id="41462"/>
    <lineage>
        <taxon>Eukaryota</taxon>
        <taxon>Viridiplantae</taxon>
        <taxon>Chlorophyta</taxon>
        <taxon>core chlorophytes</taxon>
        <taxon>Trebouxiophyceae</taxon>
        <taxon>Trebouxiales</taxon>
        <taxon>Trebouxiaceae</taxon>
        <taxon>Myrmecia</taxon>
    </lineage>
</organism>
<evidence type="ECO:0000313" key="3">
    <source>
        <dbReference type="EMBL" id="KAK9812652.1"/>
    </source>
</evidence>
<dbReference type="Gene3D" id="1.25.40.990">
    <property type="match status" value="1"/>
</dbReference>
<comment type="caution">
    <text evidence="3">The sequence shown here is derived from an EMBL/GenBank/DDBJ whole genome shotgun (WGS) entry which is preliminary data.</text>
</comment>
<feature type="compositionally biased region" description="Basic residues" evidence="1">
    <location>
        <begin position="1"/>
        <end position="10"/>
    </location>
</feature>
<dbReference type="AlphaFoldDB" id="A0AAW1PX80"/>
<protein>
    <recommendedName>
        <fullName evidence="2">PCI domain-containing protein</fullName>
    </recommendedName>
</protein>
<proteinExistence type="predicted"/>
<feature type="compositionally biased region" description="Low complexity" evidence="1">
    <location>
        <begin position="13"/>
        <end position="28"/>
    </location>
</feature>
<evidence type="ECO:0000256" key="1">
    <source>
        <dbReference type="SAM" id="MobiDB-lite"/>
    </source>
</evidence>
<gene>
    <name evidence="3" type="ORF">WJX72_001324</name>
</gene>
<dbReference type="PROSITE" id="PS50250">
    <property type="entry name" value="PCI"/>
    <property type="match status" value="1"/>
</dbReference>
<name>A0AAW1PX80_9CHLO</name>
<keyword evidence="4" id="KW-1185">Reference proteome</keyword>
<evidence type="ECO:0000313" key="4">
    <source>
        <dbReference type="Proteomes" id="UP001489004"/>
    </source>
</evidence>
<dbReference type="EMBL" id="JALJOR010000008">
    <property type="protein sequence ID" value="KAK9812652.1"/>
    <property type="molecule type" value="Genomic_DNA"/>
</dbReference>
<sequence length="413" mass="45229">MTTKKKKKKKNDAGAAQQLQSQQVASGSKFSQEKLHAKVLKVTAKLQKPGLLSDRRQTLQLKLDKLMAHLARMADAAGPAAAPPQPASVAPGLSLKFTAPRAGSALKAGLAGVAAVKAQTPEELARRLQRNRRFHDCCQPVSGTQSKKETLRAARAAALTEVYGENANLEKEYLRLTSMPTLDAVRPPHVLHSALKLVQARWLQDANYAYACEQLKSIRQDLTVQHICDKLTVYTYETHARIALEVPDYAEFHQCQTMLKQLFSEGVPGNRMEFASYGLLYTATHNATQLTQELRGLGQAVKHPYLQHALQAITAYQQQDCAAFLDLYADAPRMSPYLMDTLLDKLRSRALKAWIFAYLPSFPLALLQLQLGFDSRKEAAEFAVAEGAVVDMGLVDAKLSRSAVVGPLGPGGG</sequence>
<reference evidence="3 4" key="1">
    <citation type="journal article" date="2024" name="Nat. Commun.">
        <title>Phylogenomics reveals the evolutionary origins of lichenization in chlorophyte algae.</title>
        <authorList>
            <person name="Puginier C."/>
            <person name="Libourel C."/>
            <person name="Otte J."/>
            <person name="Skaloud P."/>
            <person name="Haon M."/>
            <person name="Grisel S."/>
            <person name="Petersen M."/>
            <person name="Berrin J.G."/>
            <person name="Delaux P.M."/>
            <person name="Dal Grande F."/>
            <person name="Keller J."/>
        </authorList>
    </citation>
    <scope>NUCLEOTIDE SEQUENCE [LARGE SCALE GENOMIC DNA]</scope>
    <source>
        <strain evidence="3 4">SAG 2043</strain>
    </source>
</reference>
<evidence type="ECO:0000259" key="2">
    <source>
        <dbReference type="PROSITE" id="PS50250"/>
    </source>
</evidence>
<dbReference type="PANTHER" id="PTHR12436">
    <property type="entry name" value="80 KDA MCM3-ASSOCIATED PROTEIN"/>
    <property type="match status" value="1"/>
</dbReference>
<dbReference type="Proteomes" id="UP001489004">
    <property type="component" value="Unassembled WGS sequence"/>
</dbReference>